<accession>A0AAE0CJB7</accession>
<name>A0AAE0CJB7_9ROSI</name>
<keyword evidence="1" id="KW-0812">Transmembrane</keyword>
<keyword evidence="3" id="KW-1185">Reference proteome</keyword>
<gene>
    <name evidence="2" type="ORF">Ddye_013148</name>
</gene>
<reference evidence="2" key="1">
    <citation type="journal article" date="2023" name="Plant J.">
        <title>Genome sequences and population genomics provide insights into the demographic history, inbreeding, and mutation load of two 'living fossil' tree species of Dipteronia.</title>
        <authorList>
            <person name="Feng Y."/>
            <person name="Comes H.P."/>
            <person name="Chen J."/>
            <person name="Zhu S."/>
            <person name="Lu R."/>
            <person name="Zhang X."/>
            <person name="Li P."/>
            <person name="Qiu J."/>
            <person name="Olsen K.M."/>
            <person name="Qiu Y."/>
        </authorList>
    </citation>
    <scope>NUCLEOTIDE SEQUENCE</scope>
    <source>
        <strain evidence="2">KIB01</strain>
    </source>
</reference>
<dbReference type="AlphaFoldDB" id="A0AAE0CJB7"/>
<evidence type="ECO:0000256" key="1">
    <source>
        <dbReference type="SAM" id="Phobius"/>
    </source>
</evidence>
<dbReference type="Proteomes" id="UP001280121">
    <property type="component" value="Unassembled WGS sequence"/>
</dbReference>
<evidence type="ECO:0000313" key="3">
    <source>
        <dbReference type="Proteomes" id="UP001280121"/>
    </source>
</evidence>
<keyword evidence="1" id="KW-1133">Transmembrane helix</keyword>
<comment type="caution">
    <text evidence="2">The sequence shown here is derived from an EMBL/GenBank/DDBJ whole genome shotgun (WGS) entry which is preliminary data.</text>
</comment>
<proteinExistence type="predicted"/>
<sequence length="163" mass="18105">MTILGRRIRERYKHGDGNGSNRKLQLNMEHTRCCVGMTLMVMVMLVVMLVITIMIVVIERKGYVKSQNKRKREKGRGKEKTSNRFAEILVVAAVVVESIIPFTVAAPLAFAFPLAESTQGHRIQRFRSSTPSNISPNQLLLGVDAVTVALAHRSSNPVSFVTA</sequence>
<protein>
    <submittedName>
        <fullName evidence="2">Uncharacterized protein</fullName>
    </submittedName>
</protein>
<evidence type="ECO:0000313" key="2">
    <source>
        <dbReference type="EMBL" id="KAK2653292.1"/>
    </source>
</evidence>
<dbReference type="EMBL" id="JANJYI010000004">
    <property type="protein sequence ID" value="KAK2653292.1"/>
    <property type="molecule type" value="Genomic_DNA"/>
</dbReference>
<feature type="transmembrane region" description="Helical" evidence="1">
    <location>
        <begin position="33"/>
        <end position="58"/>
    </location>
</feature>
<feature type="transmembrane region" description="Helical" evidence="1">
    <location>
        <begin position="88"/>
        <end position="115"/>
    </location>
</feature>
<keyword evidence="1" id="KW-0472">Membrane</keyword>
<organism evidence="2 3">
    <name type="scientific">Dipteronia dyeriana</name>
    <dbReference type="NCBI Taxonomy" id="168575"/>
    <lineage>
        <taxon>Eukaryota</taxon>
        <taxon>Viridiplantae</taxon>
        <taxon>Streptophyta</taxon>
        <taxon>Embryophyta</taxon>
        <taxon>Tracheophyta</taxon>
        <taxon>Spermatophyta</taxon>
        <taxon>Magnoliopsida</taxon>
        <taxon>eudicotyledons</taxon>
        <taxon>Gunneridae</taxon>
        <taxon>Pentapetalae</taxon>
        <taxon>rosids</taxon>
        <taxon>malvids</taxon>
        <taxon>Sapindales</taxon>
        <taxon>Sapindaceae</taxon>
        <taxon>Hippocastanoideae</taxon>
        <taxon>Acereae</taxon>
        <taxon>Dipteronia</taxon>
    </lineage>
</organism>